<sequence>MTDKPVTITARPDVPFIDVVREFDAPVASVYRAYTDPELVVRWLGPRELTMKLTEFDVREGGSWSYTHYDPEGNGYDFRGVFHSVVPDERLVQTFEFGGAPGHVSLDSATFEDIGGNRTRLVTHSVFQSVEDRDAMVAGDMERGVTDSMNRLAEVLAGTAKAG</sequence>
<dbReference type="Proteomes" id="UP001165092">
    <property type="component" value="Unassembled WGS sequence"/>
</dbReference>
<name>A0A9W6PAP2_9ACTN</name>
<dbReference type="InterPro" id="IPR023393">
    <property type="entry name" value="START-like_dom_sf"/>
</dbReference>
<gene>
    <name evidence="3" type="ORF">Nans01_44600</name>
</gene>
<evidence type="ECO:0000313" key="3">
    <source>
        <dbReference type="EMBL" id="GLU50109.1"/>
    </source>
</evidence>
<dbReference type="InterPro" id="IPR013538">
    <property type="entry name" value="ASHA1/2-like_C"/>
</dbReference>
<dbReference type="RefSeq" id="WP_285761644.1">
    <property type="nucleotide sequence ID" value="NZ_BSQG01000011.1"/>
</dbReference>
<comment type="similarity">
    <text evidence="1">Belongs to the AHA1 family.</text>
</comment>
<comment type="caution">
    <text evidence="3">The sequence shown here is derived from an EMBL/GenBank/DDBJ whole genome shotgun (WGS) entry which is preliminary data.</text>
</comment>
<keyword evidence="4" id="KW-1185">Reference proteome</keyword>
<dbReference type="Pfam" id="PF08327">
    <property type="entry name" value="AHSA1"/>
    <property type="match status" value="1"/>
</dbReference>
<evidence type="ECO:0000256" key="1">
    <source>
        <dbReference type="ARBA" id="ARBA00006817"/>
    </source>
</evidence>
<dbReference type="EMBL" id="BSQG01000011">
    <property type="protein sequence ID" value="GLU50109.1"/>
    <property type="molecule type" value="Genomic_DNA"/>
</dbReference>
<dbReference type="AlphaFoldDB" id="A0A9W6PAP2"/>
<evidence type="ECO:0000259" key="2">
    <source>
        <dbReference type="Pfam" id="PF08327"/>
    </source>
</evidence>
<reference evidence="3" key="1">
    <citation type="submission" date="2023-02" db="EMBL/GenBank/DDBJ databases">
        <title>Nocardiopsis ansamitocini NBRC 112285.</title>
        <authorList>
            <person name="Ichikawa N."/>
            <person name="Sato H."/>
            <person name="Tonouchi N."/>
        </authorList>
    </citation>
    <scope>NUCLEOTIDE SEQUENCE</scope>
    <source>
        <strain evidence="3">NBRC 112285</strain>
    </source>
</reference>
<feature type="domain" description="Activator of Hsp90 ATPase homologue 1/2-like C-terminal" evidence="2">
    <location>
        <begin position="24"/>
        <end position="156"/>
    </location>
</feature>
<dbReference type="SUPFAM" id="SSF55961">
    <property type="entry name" value="Bet v1-like"/>
    <property type="match status" value="1"/>
</dbReference>
<accession>A0A9W6PAP2</accession>
<proteinExistence type="inferred from homology"/>
<protein>
    <submittedName>
        <fullName evidence="3">ATPase</fullName>
    </submittedName>
</protein>
<evidence type="ECO:0000313" key="4">
    <source>
        <dbReference type="Proteomes" id="UP001165092"/>
    </source>
</evidence>
<dbReference type="Gene3D" id="3.30.530.20">
    <property type="match status" value="1"/>
</dbReference>
<organism evidence="3 4">
    <name type="scientific">Nocardiopsis ansamitocini</name>
    <dbReference type="NCBI Taxonomy" id="1670832"/>
    <lineage>
        <taxon>Bacteria</taxon>
        <taxon>Bacillati</taxon>
        <taxon>Actinomycetota</taxon>
        <taxon>Actinomycetes</taxon>
        <taxon>Streptosporangiales</taxon>
        <taxon>Nocardiopsidaceae</taxon>
        <taxon>Nocardiopsis</taxon>
    </lineage>
</organism>
<dbReference type="CDD" id="cd07826">
    <property type="entry name" value="SRPBCC_CalC_Aha1-like_9"/>
    <property type="match status" value="1"/>
</dbReference>